<dbReference type="RefSeq" id="WP_057841658.1">
    <property type="nucleotide sequence ID" value="NZ_LLYA01000008.1"/>
</dbReference>
<name>A0A0R3NC03_9BRAD</name>
<evidence type="ECO:0000313" key="2">
    <source>
        <dbReference type="Proteomes" id="UP000052023"/>
    </source>
</evidence>
<dbReference type="OrthoDB" id="9105952at2"/>
<evidence type="ECO:0000313" key="1">
    <source>
        <dbReference type="EMBL" id="KRR29874.1"/>
    </source>
</evidence>
<sequence length="191" mass="21532">MSDGPFRNAELPSSWKRYGQDLVSDATSREERTTQACHSMIGDVDMKTFSPLFDELKAHADRPQMDLDPVTAVETIFETHPTSPLADTLQRHLIANLRDQLPPEKALDQALDSTTKEWIGTIKNRLDEECIRARELGDMSREDYQKGIERNRETFAAIKPSELCDALATGNKRAFRQAVEKKAGVDEGPEE</sequence>
<proteinExistence type="predicted"/>
<dbReference type="Proteomes" id="UP000052023">
    <property type="component" value="Unassembled WGS sequence"/>
</dbReference>
<keyword evidence="2" id="KW-1185">Reference proteome</keyword>
<organism evidence="1 2">
    <name type="scientific">Bradyrhizobium retamae</name>
    <dbReference type="NCBI Taxonomy" id="1300035"/>
    <lineage>
        <taxon>Bacteria</taxon>
        <taxon>Pseudomonadati</taxon>
        <taxon>Pseudomonadota</taxon>
        <taxon>Alphaproteobacteria</taxon>
        <taxon>Hyphomicrobiales</taxon>
        <taxon>Nitrobacteraceae</taxon>
        <taxon>Bradyrhizobium</taxon>
    </lineage>
</organism>
<dbReference type="EMBL" id="LLYA01000008">
    <property type="protein sequence ID" value="KRR29874.1"/>
    <property type="molecule type" value="Genomic_DNA"/>
</dbReference>
<gene>
    <name evidence="1" type="ORF">CQ13_38045</name>
</gene>
<dbReference type="AlphaFoldDB" id="A0A0R3NC03"/>
<comment type="caution">
    <text evidence="1">The sequence shown here is derived from an EMBL/GenBank/DDBJ whole genome shotgun (WGS) entry which is preliminary data.</text>
</comment>
<reference evidence="1 2" key="1">
    <citation type="submission" date="2014-03" db="EMBL/GenBank/DDBJ databases">
        <title>Bradyrhizobium valentinum sp. nov., isolated from effective nodules of Lupinus mariae-josephae, a lupine endemic of basic-lime soils in Eastern Spain.</title>
        <authorList>
            <person name="Duran D."/>
            <person name="Rey L."/>
            <person name="Navarro A."/>
            <person name="Busquets A."/>
            <person name="Imperial J."/>
            <person name="Ruiz-Argueso T."/>
        </authorList>
    </citation>
    <scope>NUCLEOTIDE SEQUENCE [LARGE SCALE GENOMIC DNA]</scope>
    <source>
        <strain evidence="1 2">Ro19</strain>
    </source>
</reference>
<protein>
    <submittedName>
        <fullName evidence="1">Uncharacterized protein</fullName>
    </submittedName>
</protein>
<accession>A0A0R3NC03</accession>